<evidence type="ECO:0000256" key="3">
    <source>
        <dbReference type="ARBA" id="ARBA00022801"/>
    </source>
</evidence>
<evidence type="ECO:0000256" key="4">
    <source>
        <dbReference type="ARBA" id="ARBA00047645"/>
    </source>
</evidence>
<dbReference type="EC" id="3.6.1.7" evidence="2"/>
<dbReference type="FunFam" id="3.30.70.100:FF:000011">
    <property type="entry name" value="Acylphosphatase"/>
    <property type="match status" value="1"/>
</dbReference>
<comment type="caution">
    <text evidence="5">Lacks conserved residue(s) required for the propagation of feature annotation.</text>
</comment>
<dbReference type="AlphaFoldDB" id="A0AAV7X4S6"/>
<reference evidence="9" key="1">
    <citation type="submission" date="2022-12" db="EMBL/GenBank/DDBJ databases">
        <title>Chromosome-level genome assembly of the bean flower thrips Megalurothrips usitatus.</title>
        <authorList>
            <person name="Ma L."/>
            <person name="Liu Q."/>
            <person name="Li H."/>
            <person name="Cai W."/>
        </authorList>
    </citation>
    <scope>NUCLEOTIDE SEQUENCE</scope>
    <source>
        <strain evidence="9">Cailab_2022a</strain>
    </source>
</reference>
<dbReference type="PRINTS" id="PR00112">
    <property type="entry name" value="ACYLPHPHTASE"/>
</dbReference>
<comment type="catalytic activity">
    <reaction evidence="4">
        <text>an acyl phosphate + H2O = a carboxylate + phosphate + H(+)</text>
        <dbReference type="Rhea" id="RHEA:14965"/>
        <dbReference type="ChEBI" id="CHEBI:15377"/>
        <dbReference type="ChEBI" id="CHEBI:15378"/>
        <dbReference type="ChEBI" id="CHEBI:29067"/>
        <dbReference type="ChEBI" id="CHEBI:43474"/>
        <dbReference type="ChEBI" id="CHEBI:59918"/>
        <dbReference type="EC" id="3.6.1.7"/>
    </reaction>
</comment>
<dbReference type="InterPro" id="IPR020456">
    <property type="entry name" value="Acylphosphatase"/>
</dbReference>
<comment type="similarity">
    <text evidence="1 6">Belongs to the acylphosphatase family.</text>
</comment>
<gene>
    <name evidence="9" type="ORF">ONE63_004982</name>
</gene>
<dbReference type="PANTHER" id="PTHR10029:SF10">
    <property type="entry name" value="GEO08407P1"/>
    <property type="match status" value="1"/>
</dbReference>
<accession>A0AAV7X4S6</accession>
<evidence type="ECO:0000313" key="9">
    <source>
        <dbReference type="EMBL" id="KAJ1519724.1"/>
    </source>
</evidence>
<evidence type="ECO:0000256" key="1">
    <source>
        <dbReference type="ARBA" id="ARBA00005614"/>
    </source>
</evidence>
<keyword evidence="10" id="KW-1185">Reference proteome</keyword>
<dbReference type="PROSITE" id="PS51160">
    <property type="entry name" value="ACYLPHOSPHATASE_3"/>
    <property type="match status" value="1"/>
</dbReference>
<keyword evidence="3" id="KW-0378">Hydrolase</keyword>
<feature type="region of interest" description="Disordered" evidence="7">
    <location>
        <begin position="1"/>
        <end position="20"/>
    </location>
</feature>
<dbReference type="EMBL" id="JAPTSV010000016">
    <property type="protein sequence ID" value="KAJ1519724.1"/>
    <property type="molecule type" value="Genomic_DNA"/>
</dbReference>
<comment type="caution">
    <text evidence="9">The sequence shown here is derived from an EMBL/GenBank/DDBJ whole genome shotgun (WGS) entry which is preliminary data.</text>
</comment>
<sequence length="119" mass="13464">MLQDPETSGRPVDAPGPGARPLGSSAIVSVEFEVFGQVQGVYFTKYCRDKSLELGLSGWVKNSKRGTILGKMQGEKRYVEQMIQWLSKVGSPGCRIDRCDLINLEYLRRQEFRGFTIRF</sequence>
<evidence type="ECO:0000256" key="5">
    <source>
        <dbReference type="PROSITE-ProRule" id="PRU00520"/>
    </source>
</evidence>
<feature type="domain" description="Acylphosphatase-like" evidence="8">
    <location>
        <begin position="29"/>
        <end position="119"/>
    </location>
</feature>
<protein>
    <recommendedName>
        <fullName evidence="2">acylphosphatase</fullName>
        <ecNumber evidence="2">3.6.1.7</ecNumber>
    </recommendedName>
</protein>
<dbReference type="PANTHER" id="PTHR10029">
    <property type="entry name" value="ACYLPHOSPHATASE"/>
    <property type="match status" value="1"/>
</dbReference>
<evidence type="ECO:0000259" key="8">
    <source>
        <dbReference type="PROSITE" id="PS51160"/>
    </source>
</evidence>
<dbReference type="InterPro" id="IPR001792">
    <property type="entry name" value="Acylphosphatase-like_dom"/>
</dbReference>
<evidence type="ECO:0000313" key="10">
    <source>
        <dbReference type="Proteomes" id="UP001075354"/>
    </source>
</evidence>
<dbReference type="GO" id="GO:0003998">
    <property type="term" value="F:acylphosphatase activity"/>
    <property type="evidence" value="ECO:0007669"/>
    <property type="project" value="UniProtKB-EC"/>
</dbReference>
<dbReference type="Pfam" id="PF00708">
    <property type="entry name" value="Acylphosphatase"/>
    <property type="match status" value="1"/>
</dbReference>
<dbReference type="SUPFAM" id="SSF54975">
    <property type="entry name" value="Acylphosphatase/BLUF domain-like"/>
    <property type="match status" value="1"/>
</dbReference>
<evidence type="ECO:0000256" key="6">
    <source>
        <dbReference type="RuleBase" id="RU004168"/>
    </source>
</evidence>
<dbReference type="InterPro" id="IPR036046">
    <property type="entry name" value="Acylphosphatase-like_dom_sf"/>
</dbReference>
<dbReference type="Proteomes" id="UP001075354">
    <property type="component" value="Chromosome 16"/>
</dbReference>
<organism evidence="9 10">
    <name type="scientific">Megalurothrips usitatus</name>
    <name type="common">bean blossom thrips</name>
    <dbReference type="NCBI Taxonomy" id="439358"/>
    <lineage>
        <taxon>Eukaryota</taxon>
        <taxon>Metazoa</taxon>
        <taxon>Ecdysozoa</taxon>
        <taxon>Arthropoda</taxon>
        <taxon>Hexapoda</taxon>
        <taxon>Insecta</taxon>
        <taxon>Pterygota</taxon>
        <taxon>Neoptera</taxon>
        <taxon>Paraneoptera</taxon>
        <taxon>Thysanoptera</taxon>
        <taxon>Terebrantia</taxon>
        <taxon>Thripoidea</taxon>
        <taxon>Thripidae</taxon>
        <taxon>Megalurothrips</taxon>
    </lineage>
</organism>
<name>A0AAV7X4S6_9NEOP</name>
<proteinExistence type="inferred from homology"/>
<evidence type="ECO:0000256" key="2">
    <source>
        <dbReference type="ARBA" id="ARBA00012150"/>
    </source>
</evidence>
<dbReference type="Gene3D" id="3.30.70.100">
    <property type="match status" value="1"/>
</dbReference>
<evidence type="ECO:0000256" key="7">
    <source>
        <dbReference type="SAM" id="MobiDB-lite"/>
    </source>
</evidence>